<dbReference type="GO" id="GO:0004222">
    <property type="term" value="F:metalloendopeptidase activity"/>
    <property type="evidence" value="ECO:0007669"/>
    <property type="project" value="InterPro"/>
</dbReference>
<keyword evidence="9" id="KW-0106">Calcium</keyword>
<keyword evidence="7" id="KW-0865">Zymogen</keyword>
<dbReference type="Pfam" id="PF00413">
    <property type="entry name" value="Peptidase_M10"/>
    <property type="match status" value="1"/>
</dbReference>
<keyword evidence="4" id="KW-0378">Hydrolase</keyword>
<feature type="binding site" evidence="9">
    <location>
        <position position="128"/>
    </location>
    <ligand>
        <name>Ca(2+)</name>
        <dbReference type="ChEBI" id="CHEBI:29108"/>
        <label>3</label>
    </ligand>
</feature>
<feature type="binding site" evidence="9">
    <location>
        <position position="168"/>
    </location>
    <ligand>
        <name>Zn(2+)</name>
        <dbReference type="ChEBI" id="CHEBI:29105"/>
        <label>2</label>
        <note>catalytic</note>
    </ligand>
</feature>
<dbReference type="PANTHER" id="PTHR10201">
    <property type="entry name" value="MATRIX METALLOPROTEINASE"/>
    <property type="match status" value="1"/>
</dbReference>
<evidence type="ECO:0000256" key="6">
    <source>
        <dbReference type="ARBA" id="ARBA00023049"/>
    </source>
</evidence>
<feature type="binding site" evidence="9">
    <location>
        <position position="91"/>
    </location>
    <ligand>
        <name>Ca(2+)</name>
        <dbReference type="ChEBI" id="CHEBI:29108"/>
        <label>2</label>
    </ligand>
</feature>
<dbReference type="InterPro" id="IPR033739">
    <property type="entry name" value="M10A_MMP"/>
</dbReference>
<evidence type="ECO:0000256" key="2">
    <source>
        <dbReference type="ARBA" id="ARBA00022723"/>
    </source>
</evidence>
<sequence length="195" mass="21861">MLIPRCGVPDIFHQKPSKQNNSTTSFRSNYSFFPRKQKWRPFKTHLTYSIHPVPKGFGIDRVRNACASAFQKWSAVSKFTFLEGSEGKKTDIVIGFYRGRHGDGHPFDGPGHILSHAFAPEDGRFHYDADEKWSDNPGRDEFDLESLALHEIGHLLGLEHSHDPGSVMVPSIGAGVTRRKLGQDDINGIRALYSG</sequence>
<dbReference type="SUPFAM" id="SSF55486">
    <property type="entry name" value="Metalloproteases ('zincins'), catalytic domain"/>
    <property type="match status" value="1"/>
</dbReference>
<feature type="binding site" evidence="9">
    <location>
        <position position="160"/>
    </location>
    <ligand>
        <name>Zn(2+)</name>
        <dbReference type="ChEBI" id="CHEBI:29105"/>
        <label>2</label>
        <note>catalytic</note>
    </ligand>
</feature>
<dbReference type="InterPro" id="IPR021158">
    <property type="entry name" value="Pept_M10A_Zn_BS"/>
</dbReference>
<protein>
    <submittedName>
        <fullName evidence="11">Metalloendoproteinase 2-MMP-like</fullName>
    </submittedName>
</protein>
<reference evidence="11" key="1">
    <citation type="journal article" date="2023" name="Science">
        <title>Elucidation of the pathway for biosynthesis of saponin adjuvants from the soapbark tree.</title>
        <authorList>
            <person name="Reed J."/>
            <person name="Orme A."/>
            <person name="El-Demerdash A."/>
            <person name="Owen C."/>
            <person name="Martin L.B.B."/>
            <person name="Misra R.C."/>
            <person name="Kikuchi S."/>
            <person name="Rejzek M."/>
            <person name="Martin A.C."/>
            <person name="Harkess A."/>
            <person name="Leebens-Mack J."/>
            <person name="Louveau T."/>
            <person name="Stephenson M.J."/>
            <person name="Osbourn A."/>
        </authorList>
    </citation>
    <scope>NUCLEOTIDE SEQUENCE</scope>
    <source>
        <strain evidence="11">S10</strain>
    </source>
</reference>
<comment type="cofactor">
    <cofactor evidence="9">
        <name>Ca(2+)</name>
        <dbReference type="ChEBI" id="CHEBI:29108"/>
    </cofactor>
    <text evidence="9">Can bind about 5 Ca(2+) ions per subunit.</text>
</comment>
<feature type="binding site" evidence="9">
    <location>
        <position position="131"/>
    </location>
    <ligand>
        <name>Ca(2+)</name>
        <dbReference type="ChEBI" id="CHEBI:29108"/>
        <label>3</label>
    </ligand>
</feature>
<dbReference type="PRINTS" id="PR00138">
    <property type="entry name" value="MATRIXIN"/>
</dbReference>
<gene>
    <name evidence="11" type="ORF">O6P43_004557</name>
</gene>
<feature type="binding site" evidence="9">
    <location>
        <position position="126"/>
    </location>
    <ligand>
        <name>Zn(2+)</name>
        <dbReference type="ChEBI" id="CHEBI:29105"/>
        <label>1</label>
    </ligand>
</feature>
<dbReference type="InterPro" id="IPR001818">
    <property type="entry name" value="Pept_M10_metallopeptidase"/>
</dbReference>
<proteinExistence type="predicted"/>
<organism evidence="11 12">
    <name type="scientific">Quillaja saponaria</name>
    <name type="common">Soap bark tree</name>
    <dbReference type="NCBI Taxonomy" id="32244"/>
    <lineage>
        <taxon>Eukaryota</taxon>
        <taxon>Viridiplantae</taxon>
        <taxon>Streptophyta</taxon>
        <taxon>Embryophyta</taxon>
        <taxon>Tracheophyta</taxon>
        <taxon>Spermatophyta</taxon>
        <taxon>Magnoliopsida</taxon>
        <taxon>eudicotyledons</taxon>
        <taxon>Gunneridae</taxon>
        <taxon>Pentapetalae</taxon>
        <taxon>rosids</taxon>
        <taxon>fabids</taxon>
        <taxon>Fabales</taxon>
        <taxon>Quillajaceae</taxon>
        <taxon>Quillaja</taxon>
    </lineage>
</organism>
<dbReference type="AlphaFoldDB" id="A0AAD7Q419"/>
<dbReference type="GO" id="GO:0006508">
    <property type="term" value="P:proteolysis"/>
    <property type="evidence" value="ECO:0007669"/>
    <property type="project" value="UniProtKB-KW"/>
</dbReference>
<feature type="binding site" evidence="9">
    <location>
        <position position="116"/>
    </location>
    <ligand>
        <name>Zn(2+)</name>
        <dbReference type="ChEBI" id="CHEBI:29105"/>
        <label>1</label>
    </ligand>
</feature>
<keyword evidence="5 9" id="KW-0862">Zinc</keyword>
<evidence type="ECO:0000256" key="5">
    <source>
        <dbReference type="ARBA" id="ARBA00022833"/>
    </source>
</evidence>
<dbReference type="PROSITE" id="PS00546">
    <property type="entry name" value="CYSTEINE_SWITCH"/>
    <property type="match status" value="1"/>
</dbReference>
<feature type="binding site" evidence="9">
    <location>
        <position position="154"/>
    </location>
    <ligand>
        <name>Zn(2+)</name>
        <dbReference type="ChEBI" id="CHEBI:29105"/>
        <label>2</label>
        <note>catalytic</note>
    </ligand>
</feature>
<feature type="binding site" evidence="9">
    <location>
        <position position="150"/>
    </location>
    <ligand>
        <name>Zn(2+)</name>
        <dbReference type="ChEBI" id="CHEBI:29105"/>
        <label>2</label>
        <note>catalytic</note>
    </ligand>
</feature>
<evidence type="ECO:0000259" key="10">
    <source>
        <dbReference type="SMART" id="SM00235"/>
    </source>
</evidence>
<comment type="cofactor">
    <cofactor evidence="9">
        <name>Zn(2+)</name>
        <dbReference type="ChEBI" id="CHEBI:29105"/>
    </cofactor>
    <text evidence="9">Binds 2 Zn(2+) ions per subunit.</text>
</comment>
<feature type="binding site" evidence="9">
    <location>
        <position position="101"/>
    </location>
    <ligand>
        <name>Zn(2+)</name>
        <dbReference type="ChEBI" id="CHEBI:29105"/>
        <label>1</label>
    </ligand>
</feature>
<dbReference type="Gene3D" id="3.40.390.10">
    <property type="entry name" value="Collagenase (Catalytic Domain)"/>
    <property type="match status" value="1"/>
</dbReference>
<dbReference type="CDD" id="cd04278">
    <property type="entry name" value="ZnMc_MMP"/>
    <property type="match status" value="1"/>
</dbReference>
<dbReference type="KEGG" id="qsa:O6P43_004557"/>
<name>A0AAD7Q419_QUISA</name>
<dbReference type="InterPro" id="IPR021190">
    <property type="entry name" value="Pept_M10A"/>
</dbReference>
<feature type="domain" description="Peptidase metallopeptidase" evidence="10">
    <location>
        <begin position="35"/>
        <end position="195"/>
    </location>
</feature>
<keyword evidence="6" id="KW-0482">Metalloprotease</keyword>
<dbReference type="GO" id="GO:0008270">
    <property type="term" value="F:zinc ion binding"/>
    <property type="evidence" value="ECO:0007669"/>
    <property type="project" value="InterPro"/>
</dbReference>
<evidence type="ECO:0000256" key="9">
    <source>
        <dbReference type="PIRSR" id="PIRSR621190-2"/>
    </source>
</evidence>
<dbReference type="GO" id="GO:0030574">
    <property type="term" value="P:collagen catabolic process"/>
    <property type="evidence" value="ECO:0007669"/>
    <property type="project" value="TreeGrafter"/>
</dbReference>
<evidence type="ECO:0000256" key="4">
    <source>
        <dbReference type="ARBA" id="ARBA00022801"/>
    </source>
</evidence>
<keyword evidence="2 9" id="KW-0479">Metal-binding</keyword>
<feature type="active site" evidence="8">
    <location>
        <position position="151"/>
    </location>
</feature>
<dbReference type="GO" id="GO:0030198">
    <property type="term" value="P:extracellular matrix organization"/>
    <property type="evidence" value="ECO:0007669"/>
    <property type="project" value="TreeGrafter"/>
</dbReference>
<feature type="binding site" evidence="9">
    <location>
        <position position="109"/>
    </location>
    <ligand>
        <name>Ca(2+)</name>
        <dbReference type="ChEBI" id="CHEBI:29108"/>
        <label>3</label>
    </ligand>
</feature>
<dbReference type="InterPro" id="IPR024079">
    <property type="entry name" value="MetalloPept_cat_dom_sf"/>
</dbReference>
<dbReference type="GO" id="GO:0031012">
    <property type="term" value="C:extracellular matrix"/>
    <property type="evidence" value="ECO:0007669"/>
    <property type="project" value="InterPro"/>
</dbReference>
<accession>A0AAD7Q419</accession>
<dbReference type="Proteomes" id="UP001163823">
    <property type="component" value="Chromosome 3"/>
</dbReference>
<feature type="binding site" evidence="9">
    <location>
        <position position="131"/>
    </location>
    <ligand>
        <name>Ca(2+)</name>
        <dbReference type="ChEBI" id="CHEBI:29108"/>
        <label>1</label>
    </ligand>
</feature>
<evidence type="ECO:0000256" key="1">
    <source>
        <dbReference type="ARBA" id="ARBA00022670"/>
    </source>
</evidence>
<feature type="binding site" evidence="9">
    <location>
        <position position="108"/>
    </location>
    <ligand>
        <name>Ca(2+)</name>
        <dbReference type="ChEBI" id="CHEBI:29108"/>
        <label>3</label>
    </ligand>
</feature>
<feature type="binding site" evidence="9">
    <location>
        <position position="103"/>
    </location>
    <ligand>
        <name>Zn(2+)</name>
        <dbReference type="ChEBI" id="CHEBI:29105"/>
        <label>1</label>
    </ligand>
</feature>
<keyword evidence="1" id="KW-0645">Protease</keyword>
<dbReference type="InterPro" id="IPR006026">
    <property type="entry name" value="Peptidase_Metallo"/>
</dbReference>
<keyword evidence="3" id="KW-0732">Signal</keyword>
<comment type="caution">
    <text evidence="11">The sequence shown here is derived from an EMBL/GenBank/DDBJ whole genome shotgun (WGS) entry which is preliminary data.</text>
</comment>
<dbReference type="SMART" id="SM00235">
    <property type="entry name" value="ZnMc"/>
    <property type="match status" value="1"/>
</dbReference>
<dbReference type="EMBL" id="JARAOO010000003">
    <property type="protein sequence ID" value="KAJ7974493.1"/>
    <property type="molecule type" value="Genomic_DNA"/>
</dbReference>
<evidence type="ECO:0000256" key="3">
    <source>
        <dbReference type="ARBA" id="ARBA00022729"/>
    </source>
</evidence>
<evidence type="ECO:0000256" key="8">
    <source>
        <dbReference type="PIRSR" id="PIRSR621190-1"/>
    </source>
</evidence>
<evidence type="ECO:0000313" key="11">
    <source>
        <dbReference type="EMBL" id="KAJ7974493.1"/>
    </source>
</evidence>
<keyword evidence="12" id="KW-1185">Reference proteome</keyword>
<dbReference type="PANTHER" id="PTHR10201:SF268">
    <property type="entry name" value="PEPTIDASE METALLOPEPTIDASE DOMAIN-CONTAINING PROTEIN"/>
    <property type="match status" value="1"/>
</dbReference>
<evidence type="ECO:0000313" key="12">
    <source>
        <dbReference type="Proteomes" id="UP001163823"/>
    </source>
</evidence>
<feature type="binding site" description="in inhibited form" evidence="9">
    <location>
        <position position="6"/>
    </location>
    <ligand>
        <name>Zn(2+)</name>
        <dbReference type="ChEBI" id="CHEBI:29105"/>
        <label>2</label>
        <note>catalytic</note>
    </ligand>
</feature>
<evidence type="ECO:0000256" key="7">
    <source>
        <dbReference type="ARBA" id="ARBA00023145"/>
    </source>
</evidence>